<dbReference type="Gene3D" id="3.10.450.50">
    <property type="match status" value="1"/>
</dbReference>
<reference evidence="3" key="1">
    <citation type="journal article" date="2015" name="Genome Announc.">
        <title>Draft Genome Sequence of the Polyhydroxyalkanoate-Producing Bacterium Burkholderia sacchari LMG 19450 Isolated from Brazilian Sugarcane Plantation Soil.</title>
        <authorList>
            <person name="Alexandrino P.M."/>
            <person name="Mendonca T.T."/>
            <person name="Guaman Bautista L.P."/>
            <person name="Cherix J."/>
            <person name="Lozano-Sakalauskas G.C."/>
            <person name="Fujita A."/>
            <person name="Ramos Filho E."/>
            <person name="Long P."/>
            <person name="Padilla G."/>
            <person name="Taciro M.K."/>
            <person name="Gomez J.G."/>
            <person name="Silva L.F."/>
        </authorList>
    </citation>
    <scope>NUCLEOTIDE SEQUENCE</scope>
    <source>
        <strain evidence="3">LMG 19450</strain>
    </source>
</reference>
<evidence type="ECO:0000256" key="1">
    <source>
        <dbReference type="SAM" id="MobiDB-lite"/>
    </source>
</evidence>
<name>A0A8T6ZMP6_9BURK</name>
<dbReference type="InterPro" id="IPR037401">
    <property type="entry name" value="SnoaL-like"/>
</dbReference>
<evidence type="ECO:0000313" key="4">
    <source>
        <dbReference type="Proteomes" id="UP000030460"/>
    </source>
</evidence>
<feature type="region of interest" description="Disordered" evidence="1">
    <location>
        <begin position="1"/>
        <end position="23"/>
    </location>
</feature>
<evidence type="ECO:0000259" key="2">
    <source>
        <dbReference type="Pfam" id="PF12680"/>
    </source>
</evidence>
<dbReference type="AlphaFoldDB" id="A0A8T6ZMP6"/>
<dbReference type="EMBL" id="JTDB02000010">
    <property type="protein sequence ID" value="NLP64849.1"/>
    <property type="molecule type" value="Genomic_DNA"/>
</dbReference>
<sequence>MSIEIESKQFSAQPITKQGRKSTMSKEAAVAQIDAVPTHVTRAHIVDSVRSFFSTYPAAQVEEILPRAELFASDAVFEDPVGAPPYVGKAAILDFFKSTLESGWIIHMHPEQIIVCGDEAISLTAGSWGLPDSEPAHVRLIHNFAFDHTGKIVRVRVFFDRGTVA</sequence>
<dbReference type="OrthoDB" id="459617at2"/>
<organism evidence="3 4">
    <name type="scientific">Paraburkholderia sacchari</name>
    <dbReference type="NCBI Taxonomy" id="159450"/>
    <lineage>
        <taxon>Bacteria</taxon>
        <taxon>Pseudomonadati</taxon>
        <taxon>Pseudomonadota</taxon>
        <taxon>Betaproteobacteria</taxon>
        <taxon>Burkholderiales</taxon>
        <taxon>Burkholderiaceae</taxon>
        <taxon>Paraburkholderia</taxon>
    </lineage>
</organism>
<protein>
    <submittedName>
        <fullName evidence="3">SnoaL-like domain-containing protein</fullName>
    </submittedName>
</protein>
<dbReference type="SUPFAM" id="SSF54427">
    <property type="entry name" value="NTF2-like"/>
    <property type="match status" value="1"/>
</dbReference>
<proteinExistence type="predicted"/>
<dbReference type="Proteomes" id="UP000030460">
    <property type="component" value="Unassembled WGS sequence"/>
</dbReference>
<evidence type="ECO:0000313" key="3">
    <source>
        <dbReference type="EMBL" id="NLP64849.1"/>
    </source>
</evidence>
<keyword evidence="4" id="KW-1185">Reference proteome</keyword>
<accession>A0A8T6ZMP6</accession>
<dbReference type="Pfam" id="PF12680">
    <property type="entry name" value="SnoaL_2"/>
    <property type="match status" value="1"/>
</dbReference>
<reference evidence="3" key="2">
    <citation type="submission" date="2020-04" db="EMBL/GenBank/DDBJ databases">
        <authorList>
            <person name="Alexandrino P."/>
            <person name="Mendonca T."/>
            <person name="Guaman L."/>
            <person name="Cherix J."/>
            <person name="Lozano-Sakalauskas G."/>
            <person name="Fujita A."/>
            <person name="Filho E.R."/>
            <person name="Long P."/>
            <person name="Padilla G."/>
            <person name="Taciro M.K."/>
            <person name="Gomez J.G."/>
            <person name="Silva L.F."/>
            <person name="Torres M."/>
        </authorList>
    </citation>
    <scope>NUCLEOTIDE SEQUENCE</scope>
    <source>
        <strain evidence="3">LMG 19450</strain>
    </source>
</reference>
<comment type="caution">
    <text evidence="3">The sequence shown here is derived from an EMBL/GenBank/DDBJ whole genome shotgun (WGS) entry which is preliminary data.</text>
</comment>
<feature type="domain" description="SnoaL-like" evidence="2">
    <location>
        <begin position="49"/>
        <end position="155"/>
    </location>
</feature>
<dbReference type="RefSeq" id="WP_161790874.1">
    <property type="nucleotide sequence ID" value="NZ_CADFGF010000014.1"/>
</dbReference>
<gene>
    <name evidence="3" type="ORF">NH14_027645</name>
</gene>
<dbReference type="InterPro" id="IPR032710">
    <property type="entry name" value="NTF2-like_dom_sf"/>
</dbReference>